<accession>A0A9P6APS6</accession>
<gene>
    <name evidence="2" type="ORF">BS47DRAFT_141219</name>
</gene>
<evidence type="ECO:0000256" key="1">
    <source>
        <dbReference type="SAM" id="SignalP"/>
    </source>
</evidence>
<feature type="signal peptide" evidence="1">
    <location>
        <begin position="1"/>
        <end position="20"/>
    </location>
</feature>
<dbReference type="EMBL" id="MU129031">
    <property type="protein sequence ID" value="KAF9509658.1"/>
    <property type="molecule type" value="Genomic_DNA"/>
</dbReference>
<proteinExistence type="predicted"/>
<reference evidence="2" key="1">
    <citation type="journal article" date="2020" name="Nat. Commun.">
        <title>Large-scale genome sequencing of mycorrhizal fungi provides insights into the early evolution of symbiotic traits.</title>
        <authorList>
            <person name="Miyauchi S."/>
            <person name="Kiss E."/>
            <person name="Kuo A."/>
            <person name="Drula E."/>
            <person name="Kohler A."/>
            <person name="Sanchez-Garcia M."/>
            <person name="Morin E."/>
            <person name="Andreopoulos B."/>
            <person name="Barry K.W."/>
            <person name="Bonito G."/>
            <person name="Buee M."/>
            <person name="Carver A."/>
            <person name="Chen C."/>
            <person name="Cichocki N."/>
            <person name="Clum A."/>
            <person name="Culley D."/>
            <person name="Crous P.W."/>
            <person name="Fauchery L."/>
            <person name="Girlanda M."/>
            <person name="Hayes R.D."/>
            <person name="Keri Z."/>
            <person name="LaButti K."/>
            <person name="Lipzen A."/>
            <person name="Lombard V."/>
            <person name="Magnuson J."/>
            <person name="Maillard F."/>
            <person name="Murat C."/>
            <person name="Nolan M."/>
            <person name="Ohm R.A."/>
            <person name="Pangilinan J."/>
            <person name="Pereira M.F."/>
            <person name="Perotto S."/>
            <person name="Peter M."/>
            <person name="Pfister S."/>
            <person name="Riley R."/>
            <person name="Sitrit Y."/>
            <person name="Stielow J.B."/>
            <person name="Szollosi G."/>
            <person name="Zifcakova L."/>
            <person name="Stursova M."/>
            <person name="Spatafora J.W."/>
            <person name="Tedersoo L."/>
            <person name="Vaario L.M."/>
            <person name="Yamada A."/>
            <person name="Yan M."/>
            <person name="Wang P."/>
            <person name="Xu J."/>
            <person name="Bruns T."/>
            <person name="Baldrian P."/>
            <person name="Vilgalys R."/>
            <person name="Dunand C."/>
            <person name="Henrissat B."/>
            <person name="Grigoriev I.V."/>
            <person name="Hibbett D."/>
            <person name="Nagy L.G."/>
            <person name="Martin F.M."/>
        </authorList>
    </citation>
    <scope>NUCLEOTIDE SEQUENCE</scope>
    <source>
        <strain evidence="2">UP504</strain>
    </source>
</reference>
<sequence length="122" mass="13792">MGYLIDIIVVMSCLFALVDSRGLDRISPAIGHSRAEGVFRHKGRGHEQVKLYVNDTKFPGLRPKRAIDRISVLVKVGKYKELDAAVILAASRTLDDEEISHHFRYDLNLVALWISWIITCMA</sequence>
<dbReference type="AlphaFoldDB" id="A0A9P6APS6"/>
<dbReference type="OrthoDB" id="391988at2759"/>
<name>A0A9P6APS6_9AGAM</name>
<comment type="caution">
    <text evidence="2">The sequence shown here is derived from an EMBL/GenBank/DDBJ whole genome shotgun (WGS) entry which is preliminary data.</text>
</comment>
<evidence type="ECO:0000313" key="2">
    <source>
        <dbReference type="EMBL" id="KAF9509658.1"/>
    </source>
</evidence>
<keyword evidence="3" id="KW-1185">Reference proteome</keyword>
<organism evidence="2 3">
    <name type="scientific">Hydnum rufescens UP504</name>
    <dbReference type="NCBI Taxonomy" id="1448309"/>
    <lineage>
        <taxon>Eukaryota</taxon>
        <taxon>Fungi</taxon>
        <taxon>Dikarya</taxon>
        <taxon>Basidiomycota</taxon>
        <taxon>Agaricomycotina</taxon>
        <taxon>Agaricomycetes</taxon>
        <taxon>Cantharellales</taxon>
        <taxon>Hydnaceae</taxon>
        <taxon>Hydnum</taxon>
    </lineage>
</organism>
<protein>
    <submittedName>
        <fullName evidence="2">Uncharacterized protein</fullName>
    </submittedName>
</protein>
<feature type="chain" id="PRO_5040198701" evidence="1">
    <location>
        <begin position="21"/>
        <end position="122"/>
    </location>
</feature>
<keyword evidence="1" id="KW-0732">Signal</keyword>
<evidence type="ECO:0000313" key="3">
    <source>
        <dbReference type="Proteomes" id="UP000886523"/>
    </source>
</evidence>
<dbReference type="Proteomes" id="UP000886523">
    <property type="component" value="Unassembled WGS sequence"/>
</dbReference>